<dbReference type="InterPro" id="IPR012340">
    <property type="entry name" value="NA-bd_OB-fold"/>
</dbReference>
<evidence type="ECO:0000313" key="3">
    <source>
        <dbReference type="EMBL" id="SPT53527.1"/>
    </source>
</evidence>
<gene>
    <name evidence="3" type="primary">rnr</name>
    <name evidence="3" type="ORF">NCTC11535_01196</name>
</gene>
<dbReference type="EMBL" id="UAPQ01000007">
    <property type="protein sequence ID" value="SPT53527.1"/>
    <property type="molecule type" value="Genomic_DNA"/>
</dbReference>
<dbReference type="GO" id="GO:0008859">
    <property type="term" value="F:exoribonuclease II activity"/>
    <property type="evidence" value="ECO:0007669"/>
    <property type="project" value="UniProtKB-EC"/>
</dbReference>
<dbReference type="SMART" id="SM00955">
    <property type="entry name" value="RNB"/>
    <property type="match status" value="1"/>
</dbReference>
<keyword evidence="4" id="KW-1185">Reference proteome</keyword>
<accession>A0ABY1VP50</accession>
<protein>
    <submittedName>
        <fullName evidence="3">Ribonuclease R</fullName>
        <ecNumber evidence="3">3.1.13.1</ecNumber>
    </submittedName>
</protein>
<dbReference type="PANTHER" id="PTHR23355">
    <property type="entry name" value="RIBONUCLEASE"/>
    <property type="match status" value="1"/>
</dbReference>
<evidence type="ECO:0000256" key="1">
    <source>
        <dbReference type="SAM" id="MobiDB-lite"/>
    </source>
</evidence>
<organism evidence="3 4">
    <name type="scientific">Actinomyces bovis</name>
    <dbReference type="NCBI Taxonomy" id="1658"/>
    <lineage>
        <taxon>Bacteria</taxon>
        <taxon>Bacillati</taxon>
        <taxon>Actinomycetota</taxon>
        <taxon>Actinomycetes</taxon>
        <taxon>Actinomycetales</taxon>
        <taxon>Actinomycetaceae</taxon>
        <taxon>Actinomyces</taxon>
    </lineage>
</organism>
<feature type="domain" description="RNB" evidence="2">
    <location>
        <begin position="61"/>
        <end position="437"/>
    </location>
</feature>
<name>A0ABY1VP50_9ACTO</name>
<dbReference type="SUPFAM" id="SSF50249">
    <property type="entry name" value="Nucleic acid-binding proteins"/>
    <property type="match status" value="1"/>
</dbReference>
<feature type="compositionally biased region" description="Low complexity" evidence="1">
    <location>
        <begin position="95"/>
        <end position="120"/>
    </location>
</feature>
<evidence type="ECO:0000313" key="4">
    <source>
        <dbReference type="Proteomes" id="UP000250006"/>
    </source>
</evidence>
<dbReference type="Pfam" id="PF18614">
    <property type="entry name" value="RNase_II_C_S1"/>
    <property type="match status" value="1"/>
</dbReference>
<dbReference type="Pfam" id="PF00773">
    <property type="entry name" value="RNB"/>
    <property type="match status" value="1"/>
</dbReference>
<dbReference type="RefSeq" id="WP_111836489.1">
    <property type="nucleotide sequence ID" value="NZ_UAPQ01000007.1"/>
</dbReference>
<dbReference type="InterPro" id="IPR001900">
    <property type="entry name" value="RNase_II/R"/>
</dbReference>
<feature type="region of interest" description="Disordered" evidence="1">
    <location>
        <begin position="87"/>
        <end position="126"/>
    </location>
</feature>
<dbReference type="EC" id="3.1.13.1" evidence="3"/>
<dbReference type="Proteomes" id="UP000250006">
    <property type="component" value="Unassembled WGS sequence"/>
</dbReference>
<dbReference type="PANTHER" id="PTHR23355:SF9">
    <property type="entry name" value="DIS3-LIKE EXONUCLEASE 2"/>
    <property type="match status" value="1"/>
</dbReference>
<keyword evidence="3" id="KW-0378">Hydrolase</keyword>
<dbReference type="InterPro" id="IPR050180">
    <property type="entry name" value="RNR_Ribonuclease"/>
</dbReference>
<proteinExistence type="predicted"/>
<comment type="caution">
    <text evidence="3">The sequence shown here is derived from an EMBL/GenBank/DDBJ whole genome shotgun (WGS) entry which is preliminary data.</text>
</comment>
<reference evidence="3 4" key="1">
    <citation type="submission" date="2018-06" db="EMBL/GenBank/DDBJ databases">
        <authorList>
            <consortium name="Pathogen Informatics"/>
            <person name="Doyle S."/>
        </authorList>
    </citation>
    <scope>NUCLEOTIDE SEQUENCE [LARGE SCALE GENOMIC DNA]</scope>
    <source>
        <strain evidence="3 4">NCTC11535</strain>
    </source>
</reference>
<evidence type="ECO:0000259" key="2">
    <source>
        <dbReference type="SMART" id="SM00955"/>
    </source>
</evidence>
<dbReference type="InterPro" id="IPR040596">
    <property type="entry name" value="RNase_II_C_S1"/>
</dbReference>
<sequence length="546" mass="57278">MTRSRISRFTAPPAEVSAALDSLRQRFEIPSAFSAAAQVEAEQAARDWQADGVVRFLQSGARDARDLQLVTIDPPGSKDLDQALLIESPGTSGFSGAPGTPGEPGSAASASAPAASTVPGHTGARPLPTGTVYRVSYAIASLGTFVQPGGALDTELHSRGETIYIPDRPTALHPEALSHAVASLLPDQDTPACLWTIDLDAAGTVLAAHVERALVRSRARLHYQQVQDAIDGLAPLPPEAPTDLPTLLAAVGRLRQAQEVSRGGISLRTPEQEVQELPGHSPEGAPTGYRLVFRATLPAEEYNAQISLLTGICAAQIMLKAGVGVLRTMPPAPEESLKRLRRVARGLKVDWPAAQPYPELIRSLDSAQPAHAAFMDQAAGLFRGAGYKAFGVAELPVPEGDGATHAALGCPYAHVTAPLRRLVDRYGEEVCLAVCAGQPVPPWVLDALPALPETMASCGRRASSVERGALDTLEALVLRGSVGEIFDAVITSVRGPRGEVVLAEPAVVSTVVAAEKQRLPVGDAVKVRLEQADPAQGVSRFGLVSS</sequence>